<evidence type="ECO:0000313" key="4">
    <source>
        <dbReference type="Proteomes" id="UP000039217"/>
    </source>
</evidence>
<feature type="region of interest" description="Disordered" evidence="1">
    <location>
        <begin position="84"/>
        <end position="117"/>
    </location>
</feature>
<dbReference type="Proteomes" id="UP000039217">
    <property type="component" value="Unassembled WGS sequence"/>
</dbReference>
<reference evidence="4 5" key="1">
    <citation type="submission" date="2015-03" db="EMBL/GenBank/DDBJ databases">
        <authorList>
            <consortium name="Pathogen Informatics"/>
        </authorList>
    </citation>
    <scope>NUCLEOTIDE SEQUENCE [LARGE SCALE GENOMIC DNA]</scope>
    <source>
        <strain evidence="2 5">Bir 185</strain>
        <strain evidence="3 4">D00501624</strain>
    </source>
</reference>
<dbReference type="EMBL" id="CNFT01001714">
    <property type="protein sequence ID" value="CKT55013.1"/>
    <property type="molecule type" value="Genomic_DNA"/>
</dbReference>
<name>A0A655FJB1_MYCTX</name>
<organism evidence="3 4">
    <name type="scientific">Mycobacterium tuberculosis</name>
    <dbReference type="NCBI Taxonomy" id="1773"/>
    <lineage>
        <taxon>Bacteria</taxon>
        <taxon>Bacillati</taxon>
        <taxon>Actinomycetota</taxon>
        <taxon>Actinomycetes</taxon>
        <taxon>Mycobacteriales</taxon>
        <taxon>Mycobacteriaceae</taxon>
        <taxon>Mycobacterium</taxon>
        <taxon>Mycobacterium tuberculosis complex</taxon>
    </lineage>
</organism>
<evidence type="ECO:0000313" key="3">
    <source>
        <dbReference type="EMBL" id="CNV74161.1"/>
    </source>
</evidence>
<gene>
    <name evidence="3" type="ORF">ERS007661_03011</name>
    <name evidence="2" type="ORF">ERS027659_04564</name>
</gene>
<evidence type="ECO:0000256" key="1">
    <source>
        <dbReference type="SAM" id="MobiDB-lite"/>
    </source>
</evidence>
<dbReference type="Proteomes" id="UP000050164">
    <property type="component" value="Unassembled WGS sequence"/>
</dbReference>
<feature type="compositionally biased region" description="Low complexity" evidence="1">
    <location>
        <begin position="97"/>
        <end position="117"/>
    </location>
</feature>
<dbReference type="AlphaFoldDB" id="A0A655FJB1"/>
<protein>
    <submittedName>
        <fullName evidence="3">Uncharacterized protein</fullName>
    </submittedName>
</protein>
<evidence type="ECO:0000313" key="2">
    <source>
        <dbReference type="EMBL" id="CKT55013.1"/>
    </source>
</evidence>
<dbReference type="EMBL" id="CQQC01001208">
    <property type="protein sequence ID" value="CNV74161.1"/>
    <property type="molecule type" value="Genomic_DNA"/>
</dbReference>
<evidence type="ECO:0000313" key="5">
    <source>
        <dbReference type="Proteomes" id="UP000050164"/>
    </source>
</evidence>
<sequence>MLISTSLRIASMPAATWAINRSSGPRTAATMQNSVAPDLAVCLAASTRLGMSSQALRTGEANSPDCEQKWQSSGQPPVFRLMMPSTSTSGPHQRIRTSWASANSSSSRSSGSCSTASTWSWFRPSPRCSTCWRATTRMSELFPPSWPASFVGRVAACVTRYSPASFVISARAEPIRRLLGGLNETVFRLR</sequence>
<proteinExistence type="predicted"/>
<accession>A0A655FJB1</accession>